<evidence type="ECO:0000256" key="4">
    <source>
        <dbReference type="ARBA" id="ARBA00022989"/>
    </source>
</evidence>
<evidence type="ECO:0000313" key="8">
    <source>
        <dbReference type="EMBL" id="PLB33894.1"/>
    </source>
</evidence>
<sequence length="626" mass="68414">MVRDGNGRRALSPTGEHGIHGRGISSSPLVEAAIARDLESYADDEGSLLTSDDEASETSTIRAMGSQPGTNPHSLAGSYQRPSFFTTVSHSTVVPHHRDLENRLTRRERKQAIEDERNLLSDNRVLKQDKWRRRTSGAQAPGETTSLLGGGRRQSEYEVADPEEIDRKWEEAVIAGLIQTTWKREALVIGRNAAPLVLTFLLQYSLTVASIFTLGHLGKAELGAVSLASMTANITGYAVYQGLATSLDTLCAQAYGSGRRKLVGLQMQKMVYFLWVITIPIGVLWYFADRVLLMIVPEKEVAVLAGLYLKVVIFGAPGYACFESGKRYVQAQGLFSASLYVLLICAPLNAFMNWLFVWQFGWGFVGAPIAVAITENIMPMLLFLYVYFIDGAECWNGVTTRALRNWGPMIRLALPGLVMVEAECLAFEVLTLGSSYLGTTHLAAQSILSTISSITFQIPFPLSISGSTRVANLIGATLVGAAKTSAKVTMGGAVIVGLLNMLLLSCLRNYIPRLFTSEEEVIVLVAQTLPLCAAFQLFDALATNCNGILRGIGRQEIGGYVQLFCYYVIAMPISFGTTFALGWDLFGLWSGVAIALFLVSVIEAVFLQRTDWERSVEDALHRNAMS</sequence>
<evidence type="ECO:0000256" key="6">
    <source>
        <dbReference type="SAM" id="MobiDB-lite"/>
    </source>
</evidence>
<keyword evidence="5 7" id="KW-0472">Membrane</keyword>
<dbReference type="STRING" id="41067.A0A2I2EZU3"/>
<dbReference type="GO" id="GO:0042910">
    <property type="term" value="F:xenobiotic transmembrane transporter activity"/>
    <property type="evidence" value="ECO:0007669"/>
    <property type="project" value="InterPro"/>
</dbReference>
<feature type="region of interest" description="Disordered" evidence="6">
    <location>
        <begin position="44"/>
        <end position="79"/>
    </location>
</feature>
<feature type="transmembrane region" description="Helical" evidence="7">
    <location>
        <begin position="563"/>
        <end position="582"/>
    </location>
</feature>
<feature type="transmembrane region" description="Helical" evidence="7">
    <location>
        <begin position="193"/>
        <end position="217"/>
    </location>
</feature>
<dbReference type="Proteomes" id="UP000234585">
    <property type="component" value="Unassembled WGS sequence"/>
</dbReference>
<dbReference type="OrthoDB" id="2126698at2759"/>
<organism evidence="8 9">
    <name type="scientific">Aspergillus candidus</name>
    <dbReference type="NCBI Taxonomy" id="41067"/>
    <lineage>
        <taxon>Eukaryota</taxon>
        <taxon>Fungi</taxon>
        <taxon>Dikarya</taxon>
        <taxon>Ascomycota</taxon>
        <taxon>Pezizomycotina</taxon>
        <taxon>Eurotiomycetes</taxon>
        <taxon>Eurotiomycetidae</taxon>
        <taxon>Eurotiales</taxon>
        <taxon>Aspergillaceae</taxon>
        <taxon>Aspergillus</taxon>
        <taxon>Aspergillus subgen. Circumdati</taxon>
    </lineage>
</organism>
<dbReference type="InterPro" id="IPR045069">
    <property type="entry name" value="MATE_euk"/>
</dbReference>
<accession>A0A2I2EZU3</accession>
<dbReference type="GO" id="GO:0015297">
    <property type="term" value="F:antiporter activity"/>
    <property type="evidence" value="ECO:0007669"/>
    <property type="project" value="InterPro"/>
</dbReference>
<keyword evidence="9" id="KW-1185">Reference proteome</keyword>
<dbReference type="Pfam" id="PF01554">
    <property type="entry name" value="MatE"/>
    <property type="match status" value="2"/>
</dbReference>
<feature type="transmembrane region" description="Helical" evidence="7">
    <location>
        <begin position="270"/>
        <end position="288"/>
    </location>
</feature>
<feature type="compositionally biased region" description="Polar residues" evidence="6">
    <location>
        <begin position="136"/>
        <end position="147"/>
    </location>
</feature>
<dbReference type="EMBL" id="KZ559191">
    <property type="protein sequence ID" value="PLB33894.1"/>
    <property type="molecule type" value="Genomic_DNA"/>
</dbReference>
<evidence type="ECO:0000256" key="2">
    <source>
        <dbReference type="ARBA" id="ARBA00010199"/>
    </source>
</evidence>
<feature type="transmembrane region" description="Helical" evidence="7">
    <location>
        <begin position="362"/>
        <end position="388"/>
    </location>
</feature>
<dbReference type="RefSeq" id="XP_024667906.1">
    <property type="nucleotide sequence ID" value="XM_024820056.1"/>
</dbReference>
<dbReference type="GO" id="GO:0016020">
    <property type="term" value="C:membrane"/>
    <property type="evidence" value="ECO:0007669"/>
    <property type="project" value="UniProtKB-SubCell"/>
</dbReference>
<feature type="compositionally biased region" description="Polar residues" evidence="6">
    <location>
        <begin position="57"/>
        <end position="73"/>
    </location>
</feature>
<comment type="subcellular location">
    <subcellularLocation>
        <location evidence="1">Membrane</location>
        <topology evidence="1">Multi-pass membrane protein</topology>
    </subcellularLocation>
</comment>
<protein>
    <submittedName>
        <fullName evidence="8">MATE efflux family protein</fullName>
    </submittedName>
</protein>
<dbReference type="GeneID" id="36527216"/>
<name>A0A2I2EZU3_ASPCN</name>
<feature type="transmembrane region" description="Helical" evidence="7">
    <location>
        <begin position="588"/>
        <end position="607"/>
    </location>
</feature>
<dbReference type="NCBIfam" id="TIGR00797">
    <property type="entry name" value="matE"/>
    <property type="match status" value="1"/>
</dbReference>
<evidence type="ECO:0000256" key="7">
    <source>
        <dbReference type="SAM" id="Phobius"/>
    </source>
</evidence>
<feature type="transmembrane region" description="Helical" evidence="7">
    <location>
        <begin position="300"/>
        <end position="322"/>
    </location>
</feature>
<feature type="transmembrane region" description="Helical" evidence="7">
    <location>
        <begin position="237"/>
        <end position="258"/>
    </location>
</feature>
<comment type="similarity">
    <text evidence="2">Belongs to the multi antimicrobial extrusion (MATE) (TC 2.A.66.1) family.</text>
</comment>
<reference evidence="8 9" key="1">
    <citation type="submission" date="2017-12" db="EMBL/GenBank/DDBJ databases">
        <authorList>
            <consortium name="DOE Joint Genome Institute"/>
            <person name="Haridas S."/>
            <person name="Kjaerbolling I."/>
            <person name="Vesth T.C."/>
            <person name="Frisvad J.C."/>
            <person name="Nybo J.L."/>
            <person name="Theobald S."/>
            <person name="Kuo A."/>
            <person name="Bowyer P."/>
            <person name="Matsuda Y."/>
            <person name="Mondo S."/>
            <person name="Lyhne E.K."/>
            <person name="Kogle M.E."/>
            <person name="Clum A."/>
            <person name="Lipzen A."/>
            <person name="Salamov A."/>
            <person name="Ngan C.Y."/>
            <person name="Daum C."/>
            <person name="Chiniquy J."/>
            <person name="Barry K."/>
            <person name="LaButti K."/>
            <person name="Simmons B.A."/>
            <person name="Magnuson J.K."/>
            <person name="Mortensen U.H."/>
            <person name="Larsen T.O."/>
            <person name="Grigoriev I.V."/>
            <person name="Baker S.E."/>
            <person name="Andersen M.R."/>
            <person name="Nordberg H.P."/>
            <person name="Cantor M.N."/>
            <person name="Hua S.X."/>
        </authorList>
    </citation>
    <scope>NUCLEOTIDE SEQUENCE [LARGE SCALE GENOMIC DNA]</scope>
    <source>
        <strain evidence="8 9">CBS 102.13</strain>
    </source>
</reference>
<feature type="region of interest" description="Disordered" evidence="6">
    <location>
        <begin position="131"/>
        <end position="159"/>
    </location>
</feature>
<proteinExistence type="inferred from homology"/>
<dbReference type="AlphaFoldDB" id="A0A2I2EZU3"/>
<dbReference type="InterPro" id="IPR002528">
    <property type="entry name" value="MATE_fam"/>
</dbReference>
<feature type="region of interest" description="Disordered" evidence="6">
    <location>
        <begin position="1"/>
        <end position="24"/>
    </location>
</feature>
<dbReference type="GO" id="GO:1990961">
    <property type="term" value="P:xenobiotic detoxification by transmembrane export across the plasma membrane"/>
    <property type="evidence" value="ECO:0007669"/>
    <property type="project" value="InterPro"/>
</dbReference>
<evidence type="ECO:0000313" key="9">
    <source>
        <dbReference type="Proteomes" id="UP000234585"/>
    </source>
</evidence>
<evidence type="ECO:0000256" key="1">
    <source>
        <dbReference type="ARBA" id="ARBA00004141"/>
    </source>
</evidence>
<feature type="compositionally biased region" description="Acidic residues" evidence="6">
    <location>
        <begin position="44"/>
        <end position="56"/>
    </location>
</feature>
<evidence type="ECO:0000256" key="5">
    <source>
        <dbReference type="ARBA" id="ARBA00023136"/>
    </source>
</evidence>
<dbReference type="CDD" id="cd13132">
    <property type="entry name" value="MATE_eukaryotic"/>
    <property type="match status" value="1"/>
</dbReference>
<feature type="transmembrane region" description="Helical" evidence="7">
    <location>
        <begin position="488"/>
        <end position="510"/>
    </location>
</feature>
<dbReference type="PANTHER" id="PTHR11206">
    <property type="entry name" value="MULTIDRUG RESISTANCE PROTEIN"/>
    <property type="match status" value="1"/>
</dbReference>
<keyword evidence="4 7" id="KW-1133">Transmembrane helix</keyword>
<gene>
    <name evidence="8" type="ORF">BDW47DRAFT_85652</name>
</gene>
<keyword evidence="3 7" id="KW-0812">Transmembrane</keyword>
<evidence type="ECO:0000256" key="3">
    <source>
        <dbReference type="ARBA" id="ARBA00022692"/>
    </source>
</evidence>
<feature type="transmembrane region" description="Helical" evidence="7">
    <location>
        <begin position="334"/>
        <end position="356"/>
    </location>
</feature>